<dbReference type="Proteomes" id="UP000077667">
    <property type="component" value="Chromosome"/>
</dbReference>
<dbReference type="KEGG" id="nia:A8C56_02990"/>
<dbReference type="OrthoDB" id="1522635at2"/>
<evidence type="ECO:0000313" key="1">
    <source>
        <dbReference type="EMBL" id="ANH80087.1"/>
    </source>
</evidence>
<reference evidence="1 2" key="1">
    <citation type="submission" date="2016-05" db="EMBL/GenBank/DDBJ databases">
        <title>Niabella ginsenosidivorans BS26 whole genome sequencing.</title>
        <authorList>
            <person name="Im W.T."/>
            <person name="Siddiqi M.Z."/>
        </authorList>
    </citation>
    <scope>NUCLEOTIDE SEQUENCE [LARGE SCALE GENOMIC DNA]</scope>
    <source>
        <strain evidence="1 2">BS26</strain>
    </source>
</reference>
<protein>
    <submittedName>
        <fullName evidence="1">Uncharacterized protein</fullName>
    </submittedName>
</protein>
<organism evidence="1 2">
    <name type="scientific">Niabella ginsenosidivorans</name>
    <dbReference type="NCBI Taxonomy" id="1176587"/>
    <lineage>
        <taxon>Bacteria</taxon>
        <taxon>Pseudomonadati</taxon>
        <taxon>Bacteroidota</taxon>
        <taxon>Chitinophagia</taxon>
        <taxon>Chitinophagales</taxon>
        <taxon>Chitinophagaceae</taxon>
        <taxon>Niabella</taxon>
    </lineage>
</organism>
<gene>
    <name evidence="1" type="ORF">A8C56_02990</name>
</gene>
<evidence type="ECO:0000313" key="2">
    <source>
        <dbReference type="Proteomes" id="UP000077667"/>
    </source>
</evidence>
<dbReference type="AlphaFoldDB" id="A0A1A9HXH3"/>
<accession>A0A1A9HXH3</accession>
<sequence>MKWQQQQVSLYSSHGDRTGEVVPIGEVLRSRFAENISDIVALRSLDNDAPDYQQRKRDIKSRLQCFAPSALLADRKDVLSYSGIIQIDFDAVDIQDYDIDELKAAVFTLPFVCFVSLSCSGCGFYALALIAEPERQKEYALHIFDVLQTYSISCDRSKGRNYNDLRYVSYDSNMDWKDEVEPLRVTHFKTNTATLPANHAVASPRRFNGNHSGLINQQVQKILSAQIGQRWLTIQQAAYTLGGVNTGLDAIQQAIQQNPAFHGEENKYLKCAADCYAAGVQKPL</sequence>
<dbReference type="STRING" id="1176587.A8C56_02990"/>
<keyword evidence="2" id="KW-1185">Reference proteome</keyword>
<dbReference type="EMBL" id="CP015772">
    <property type="protein sequence ID" value="ANH80087.1"/>
    <property type="molecule type" value="Genomic_DNA"/>
</dbReference>
<proteinExistence type="predicted"/>
<dbReference type="RefSeq" id="WP_067751871.1">
    <property type="nucleotide sequence ID" value="NZ_CP015772.1"/>
</dbReference>
<name>A0A1A9HXH3_9BACT</name>